<evidence type="ECO:0000256" key="1">
    <source>
        <dbReference type="SAM" id="MobiDB-lite"/>
    </source>
</evidence>
<feature type="region of interest" description="Disordered" evidence="1">
    <location>
        <begin position="182"/>
        <end position="210"/>
    </location>
</feature>
<gene>
    <name evidence="2" type="ORF">PHY01_09800</name>
</gene>
<evidence type="ECO:0000313" key="2">
    <source>
        <dbReference type="EMBL" id="GEC18697.1"/>
    </source>
</evidence>
<accession>A0A4Y3WIE1</accession>
<dbReference type="OrthoDB" id="3535759at2"/>
<reference evidence="2 3" key="1">
    <citation type="submission" date="2019-06" db="EMBL/GenBank/DDBJ databases">
        <title>Whole genome shotgun sequence of Pseudonocardia hydrocarbonoxydans NBRC 14498.</title>
        <authorList>
            <person name="Hosoyama A."/>
            <person name="Uohara A."/>
            <person name="Ohji S."/>
            <person name="Ichikawa N."/>
        </authorList>
    </citation>
    <scope>NUCLEOTIDE SEQUENCE [LARGE SCALE GENOMIC DNA]</scope>
    <source>
        <strain evidence="2 3">NBRC 14498</strain>
    </source>
</reference>
<protein>
    <recommendedName>
        <fullName evidence="4">DUF4913 domain-containing protein</fullName>
    </recommendedName>
</protein>
<organism evidence="2 3">
    <name type="scientific">Pseudonocardia hydrocarbonoxydans</name>
    <dbReference type="NCBI Taxonomy" id="76726"/>
    <lineage>
        <taxon>Bacteria</taxon>
        <taxon>Bacillati</taxon>
        <taxon>Actinomycetota</taxon>
        <taxon>Actinomycetes</taxon>
        <taxon>Pseudonocardiales</taxon>
        <taxon>Pseudonocardiaceae</taxon>
        <taxon>Pseudonocardia</taxon>
    </lineage>
</organism>
<proteinExistence type="predicted"/>
<dbReference type="EMBL" id="BJNG01000007">
    <property type="protein sequence ID" value="GEC18697.1"/>
    <property type="molecule type" value="Genomic_DNA"/>
</dbReference>
<evidence type="ECO:0008006" key="4">
    <source>
        <dbReference type="Google" id="ProtNLM"/>
    </source>
</evidence>
<dbReference type="RefSeq" id="WP_141277313.1">
    <property type="nucleotide sequence ID" value="NZ_BAAARZ010000010.1"/>
</dbReference>
<dbReference type="AlphaFoldDB" id="A0A4Y3WIE1"/>
<keyword evidence="3" id="KW-1185">Reference proteome</keyword>
<evidence type="ECO:0000313" key="3">
    <source>
        <dbReference type="Proteomes" id="UP000320338"/>
    </source>
</evidence>
<feature type="compositionally biased region" description="Basic and acidic residues" evidence="1">
    <location>
        <begin position="198"/>
        <end position="210"/>
    </location>
</feature>
<name>A0A4Y3WIE1_9PSEU</name>
<sequence>MTAPDSRDAALGREHARTARRVSELETLVQQLCADVHTMARRVGGAAEPDAERAPGSWLLADDPVVASAQLGDLVEWLNRVYLRYQGTWLPTCWLWHADAVEELWWLRCAHADAYDTDRGSWQRAADWHDRQRPGVVRRLTKEIGNCELSLHLPGARRAVPPTPVPLAPAAAQIAAAWIDSGRHDPAPVPTPDQLAAAERHDHDQYRSQR</sequence>
<dbReference type="Proteomes" id="UP000320338">
    <property type="component" value="Unassembled WGS sequence"/>
</dbReference>
<comment type="caution">
    <text evidence="2">The sequence shown here is derived from an EMBL/GenBank/DDBJ whole genome shotgun (WGS) entry which is preliminary data.</text>
</comment>